<gene>
    <name evidence="1" type="ORF">LOK49_LG01G02394</name>
</gene>
<dbReference type="EMBL" id="CM045758">
    <property type="protein sequence ID" value="KAI8032265.1"/>
    <property type="molecule type" value="Genomic_DNA"/>
</dbReference>
<evidence type="ECO:0000313" key="2">
    <source>
        <dbReference type="Proteomes" id="UP001060215"/>
    </source>
</evidence>
<organism evidence="1 2">
    <name type="scientific">Camellia lanceoleosa</name>
    <dbReference type="NCBI Taxonomy" id="1840588"/>
    <lineage>
        <taxon>Eukaryota</taxon>
        <taxon>Viridiplantae</taxon>
        <taxon>Streptophyta</taxon>
        <taxon>Embryophyta</taxon>
        <taxon>Tracheophyta</taxon>
        <taxon>Spermatophyta</taxon>
        <taxon>Magnoliopsida</taxon>
        <taxon>eudicotyledons</taxon>
        <taxon>Gunneridae</taxon>
        <taxon>Pentapetalae</taxon>
        <taxon>asterids</taxon>
        <taxon>Ericales</taxon>
        <taxon>Theaceae</taxon>
        <taxon>Camellia</taxon>
    </lineage>
</organism>
<proteinExistence type="predicted"/>
<accession>A0ACC0J5N9</accession>
<reference evidence="1 2" key="1">
    <citation type="journal article" date="2022" name="Plant J.">
        <title>Chromosome-level genome of Camellia lanceoleosa provides a valuable resource for understanding genome evolution and self-incompatibility.</title>
        <authorList>
            <person name="Gong W."/>
            <person name="Xiao S."/>
            <person name="Wang L."/>
            <person name="Liao Z."/>
            <person name="Chang Y."/>
            <person name="Mo W."/>
            <person name="Hu G."/>
            <person name="Li W."/>
            <person name="Zhao G."/>
            <person name="Zhu H."/>
            <person name="Hu X."/>
            <person name="Ji K."/>
            <person name="Xiang X."/>
            <person name="Song Q."/>
            <person name="Yuan D."/>
            <person name="Jin S."/>
            <person name="Zhang L."/>
        </authorList>
    </citation>
    <scope>NUCLEOTIDE SEQUENCE [LARGE SCALE GENOMIC DNA]</scope>
    <source>
        <strain evidence="1">SQ_2022a</strain>
    </source>
</reference>
<dbReference type="Proteomes" id="UP001060215">
    <property type="component" value="Chromosome 1"/>
</dbReference>
<evidence type="ECO:0000313" key="1">
    <source>
        <dbReference type="EMBL" id="KAI8032265.1"/>
    </source>
</evidence>
<keyword evidence="2" id="KW-1185">Reference proteome</keyword>
<name>A0ACC0J5N9_9ERIC</name>
<protein>
    <submittedName>
        <fullName evidence="1">Uncharacterized protein</fullName>
    </submittedName>
</protein>
<comment type="caution">
    <text evidence="1">The sequence shown here is derived from an EMBL/GenBank/DDBJ whole genome shotgun (WGS) entry which is preliminary data.</text>
</comment>
<sequence>MWSIGASFADTYVQRKQYMEKVKRLEEERARSLGERGGVIIGSCKREKSKKIHPTGGFQPSDPVGSKGEKMDCKGCKREKSKKIHPTGGFQPSDPVGNKGEKMDCKG</sequence>